<dbReference type="InterPro" id="IPR036318">
    <property type="entry name" value="FAD-bd_PCMH-like_sf"/>
</dbReference>
<evidence type="ECO:0000256" key="3">
    <source>
        <dbReference type="ARBA" id="ARBA00023002"/>
    </source>
</evidence>
<feature type="binding site" evidence="5">
    <location>
        <position position="153"/>
    </location>
    <ligand>
        <name>FAD</name>
        <dbReference type="ChEBI" id="CHEBI:57692"/>
    </ligand>
</feature>
<dbReference type="Pfam" id="PF02738">
    <property type="entry name" value="MoCoBD_1"/>
    <property type="match status" value="1"/>
</dbReference>
<dbReference type="SUPFAM" id="SSF55447">
    <property type="entry name" value="CO dehydrogenase flavoprotein C-terminal domain-like"/>
    <property type="match status" value="1"/>
</dbReference>
<dbReference type="Pfam" id="PF20256">
    <property type="entry name" value="MoCoBD_2"/>
    <property type="match status" value="1"/>
</dbReference>
<comment type="cofactor">
    <cofactor evidence="6">
        <name>Mo-molybdopterin</name>
        <dbReference type="ChEBI" id="CHEBI:71302"/>
    </cofactor>
    <text evidence="6">Binds 1 Mo-molybdopterin (Mo-MPT) cofactor per subunit.</text>
</comment>
<keyword evidence="6" id="KW-0479">Metal-binding</keyword>
<keyword evidence="3" id="KW-0560">Oxidoreductase</keyword>
<dbReference type="InterPro" id="IPR008274">
    <property type="entry name" value="AldOxase/xan_DH_MoCoBD1"/>
</dbReference>
<dbReference type="SUPFAM" id="SSF56003">
    <property type="entry name" value="Molybdenum cofactor-binding domain"/>
    <property type="match status" value="1"/>
</dbReference>
<comment type="similarity">
    <text evidence="1">Belongs to the xanthine dehydrogenase family.</text>
</comment>
<feature type="active site" description="Proton acceptor" evidence="4">
    <location>
        <position position="1059"/>
    </location>
</feature>
<feature type="domain" description="FAD-binding PCMH-type" evidence="8">
    <location>
        <begin position="1"/>
        <end position="144"/>
    </location>
</feature>
<evidence type="ECO:0000256" key="1">
    <source>
        <dbReference type="ARBA" id="ARBA00006849"/>
    </source>
</evidence>
<protein>
    <recommendedName>
        <fullName evidence="8">FAD-binding PCMH-type domain-containing protein</fullName>
    </recommendedName>
</protein>
<dbReference type="InterPro" id="IPR016169">
    <property type="entry name" value="FAD-bd_PCMH_sub2"/>
</dbReference>
<dbReference type="SMART" id="SM01008">
    <property type="entry name" value="Ald_Xan_dh_C"/>
    <property type="match status" value="1"/>
</dbReference>
<feature type="region of interest" description="Disordered" evidence="7">
    <location>
        <begin position="508"/>
        <end position="529"/>
    </location>
</feature>
<comment type="cofactor">
    <cofactor evidence="5">
        <name>FAD</name>
        <dbReference type="ChEBI" id="CHEBI:57692"/>
    </cofactor>
</comment>
<dbReference type="SMART" id="SM01092">
    <property type="entry name" value="CO_deh_flav_C"/>
    <property type="match status" value="1"/>
</dbReference>
<keyword evidence="5" id="KW-0285">Flavoprotein</keyword>
<dbReference type="InterPro" id="IPR036856">
    <property type="entry name" value="Ald_Oxase/Xan_DH_a/b_sf"/>
</dbReference>
<dbReference type="Gene3D" id="3.30.365.10">
    <property type="entry name" value="Aldehyde oxidase/xanthine dehydrogenase, molybdopterin binding domain"/>
    <property type="match status" value="4"/>
</dbReference>
<evidence type="ECO:0000313" key="9">
    <source>
        <dbReference type="EMBL" id="CAD9683222.1"/>
    </source>
</evidence>
<evidence type="ECO:0000256" key="4">
    <source>
        <dbReference type="PIRSR" id="PIRSR000127-1"/>
    </source>
</evidence>
<dbReference type="PIRSF" id="PIRSF000127">
    <property type="entry name" value="Xanthine_DH"/>
    <property type="match status" value="1"/>
</dbReference>
<dbReference type="PANTHER" id="PTHR11908:SF132">
    <property type="entry name" value="ALDEHYDE OXIDASE 1-RELATED"/>
    <property type="match status" value="1"/>
</dbReference>
<feature type="binding site" evidence="6">
    <location>
        <position position="716"/>
    </location>
    <ligand>
        <name>Mo-molybdopterin</name>
        <dbReference type="ChEBI" id="CHEBI:71302"/>
    </ligand>
    <ligandPart>
        <name>Mo</name>
        <dbReference type="ChEBI" id="CHEBI:28685"/>
    </ligandPart>
</feature>
<dbReference type="InterPro" id="IPR037165">
    <property type="entry name" value="AldOxase/xan_DH_Mopterin-bd_sf"/>
</dbReference>
<dbReference type="EMBL" id="HBHJ01013613">
    <property type="protein sequence ID" value="CAD9683222.1"/>
    <property type="molecule type" value="Transcribed_RNA"/>
</dbReference>
<dbReference type="GO" id="GO:0005506">
    <property type="term" value="F:iron ion binding"/>
    <property type="evidence" value="ECO:0007669"/>
    <property type="project" value="InterPro"/>
</dbReference>
<feature type="binding site" evidence="6">
    <location>
        <position position="885"/>
    </location>
    <ligand>
        <name>Mo-molybdopterin</name>
        <dbReference type="ChEBI" id="CHEBI:71302"/>
    </ligand>
    <ligandPart>
        <name>Mo</name>
        <dbReference type="ChEBI" id="CHEBI:28685"/>
    </ligandPart>
</feature>
<feature type="binding site" evidence="6">
    <location>
        <position position="571"/>
    </location>
    <ligand>
        <name>Mo-molybdopterin</name>
        <dbReference type="ChEBI" id="CHEBI:71302"/>
    </ligand>
    <ligandPart>
        <name>Mo</name>
        <dbReference type="ChEBI" id="CHEBI:28685"/>
    </ligandPart>
</feature>
<dbReference type="Pfam" id="PF01315">
    <property type="entry name" value="Ald_Xan_dh_C"/>
    <property type="match status" value="1"/>
</dbReference>
<evidence type="ECO:0000256" key="7">
    <source>
        <dbReference type="SAM" id="MobiDB-lite"/>
    </source>
</evidence>
<evidence type="ECO:0000256" key="5">
    <source>
        <dbReference type="PIRSR" id="PIRSR000127-2"/>
    </source>
</evidence>
<dbReference type="SUPFAM" id="SSF56176">
    <property type="entry name" value="FAD-binding/transporter-associated domain-like"/>
    <property type="match status" value="1"/>
</dbReference>
<evidence type="ECO:0000256" key="2">
    <source>
        <dbReference type="ARBA" id="ARBA00022505"/>
    </source>
</evidence>
<name>A0A7S2RXD9_9STRA</name>
<dbReference type="Pfam" id="PF00941">
    <property type="entry name" value="FAD_binding_5"/>
    <property type="match status" value="1"/>
</dbReference>
<proteinExistence type="inferred from homology"/>
<dbReference type="InterPro" id="IPR005107">
    <property type="entry name" value="CO_DH_flav_C"/>
</dbReference>
<dbReference type="Pfam" id="PF03450">
    <property type="entry name" value="CO_deh_flav_C"/>
    <property type="match status" value="1"/>
</dbReference>
<dbReference type="GO" id="GO:0071949">
    <property type="term" value="F:FAD binding"/>
    <property type="evidence" value="ECO:0007669"/>
    <property type="project" value="InterPro"/>
</dbReference>
<dbReference type="Gene3D" id="3.90.1170.50">
    <property type="entry name" value="Aldehyde oxidase/xanthine dehydrogenase, a/b hammerhead"/>
    <property type="match status" value="1"/>
</dbReference>
<evidence type="ECO:0000259" key="8">
    <source>
        <dbReference type="PROSITE" id="PS51387"/>
    </source>
</evidence>
<dbReference type="InterPro" id="IPR016208">
    <property type="entry name" value="Ald_Oxase/xanthine_DH-like"/>
</dbReference>
<dbReference type="Gene3D" id="3.30.390.50">
    <property type="entry name" value="CO dehydrogenase flavoprotein, C-terminal domain"/>
    <property type="match status" value="1"/>
</dbReference>
<reference evidence="9" key="1">
    <citation type="submission" date="2021-01" db="EMBL/GenBank/DDBJ databases">
        <authorList>
            <person name="Corre E."/>
            <person name="Pelletier E."/>
            <person name="Niang G."/>
            <person name="Scheremetjew M."/>
            <person name="Finn R."/>
            <person name="Kale V."/>
            <person name="Holt S."/>
            <person name="Cochrane G."/>
            <person name="Meng A."/>
            <person name="Brown T."/>
            <person name="Cohen L."/>
        </authorList>
    </citation>
    <scope>NUCLEOTIDE SEQUENCE</scope>
    <source>
        <strain evidence="9">CCMP1243</strain>
    </source>
</reference>
<dbReference type="InterPro" id="IPR036683">
    <property type="entry name" value="CO_DH_flav_C_dom_sf"/>
</dbReference>
<organism evidence="9">
    <name type="scientific">Rhizochromulina marina</name>
    <dbReference type="NCBI Taxonomy" id="1034831"/>
    <lineage>
        <taxon>Eukaryota</taxon>
        <taxon>Sar</taxon>
        <taxon>Stramenopiles</taxon>
        <taxon>Ochrophyta</taxon>
        <taxon>Dictyochophyceae</taxon>
        <taxon>Rhizochromulinales</taxon>
        <taxon>Rhizochromulina</taxon>
    </lineage>
</organism>
<gene>
    <name evidence="9" type="ORF">RMAR1173_LOCUS8882</name>
</gene>
<dbReference type="Gene3D" id="3.30.465.10">
    <property type="match status" value="1"/>
</dbReference>
<accession>A0A7S2RXD9</accession>
<evidence type="ECO:0000256" key="6">
    <source>
        <dbReference type="PIRSR" id="PIRSR000127-3"/>
    </source>
</evidence>
<dbReference type="AlphaFoldDB" id="A0A7S2RXD9"/>
<dbReference type="PANTHER" id="PTHR11908">
    <property type="entry name" value="XANTHINE DEHYDROGENASE"/>
    <property type="match status" value="1"/>
</dbReference>
<feature type="binding site" evidence="6">
    <location>
        <position position="602"/>
    </location>
    <ligand>
        <name>Mo-molybdopterin</name>
        <dbReference type="ChEBI" id="CHEBI:71302"/>
    </ligand>
    <ligandPart>
        <name>Mo</name>
        <dbReference type="ChEBI" id="CHEBI:28685"/>
    </ligandPart>
</feature>
<keyword evidence="5" id="KW-0274">FAD</keyword>
<dbReference type="InterPro" id="IPR046867">
    <property type="entry name" value="AldOxase/xan_DH_MoCoBD2"/>
</dbReference>
<dbReference type="InterPro" id="IPR002346">
    <property type="entry name" value="Mopterin_DH_FAD-bd"/>
</dbReference>
<dbReference type="SUPFAM" id="SSF54665">
    <property type="entry name" value="CO dehydrogenase molybdoprotein N-domain-like"/>
    <property type="match status" value="1"/>
</dbReference>
<dbReference type="InterPro" id="IPR016166">
    <property type="entry name" value="FAD-bd_PCMH"/>
</dbReference>
<keyword evidence="2 6" id="KW-0500">Molybdenum</keyword>
<feature type="binding site" evidence="5">
    <location>
        <position position="88"/>
    </location>
    <ligand>
        <name>FAD</name>
        <dbReference type="ChEBI" id="CHEBI:57692"/>
    </ligand>
</feature>
<feature type="binding site" evidence="5">
    <location>
        <begin position="70"/>
        <end position="74"/>
    </location>
    <ligand>
        <name>FAD</name>
        <dbReference type="ChEBI" id="CHEBI:57692"/>
    </ligand>
</feature>
<sequence>MALTVDVKDVQEFSEVRDGPGGGLSVGAATSIATLIKTLKAKFGDDHPVYSGVTRHLRRVANVQVRGAGSWAGNLALTAATDATFPSDVGLVLSAVGVTLEVLVPAAGAEGAVLRSHVAVEDFLNSPATPGAIVVRGYFPAHAGGEHLFYADKTAQRHVNCHSVVNAAFLLRVHADPHRQDAAPVVLEARAVLGGVAPSLRRFPGLESSLTGKPLGRGSLAAALVALDADIASFGFSTDPQNSRPYRRALARAFTYKLFLQAQPSLPHELESAVTPFAAGEDRPVSSGNWRFATDAPDQPVGEAVPKLSALLQASGEAKYTSDIKPPADALYGAMVFSTTAACVLEGMDTSVCLTMPGVEAVVTAADVPGKNLYIGNTSRVFFSVGDRVPFVGAPLALVVADSLKHARAAAKAVDLVFRERTPEARAAALRNAWRDAEARTEDLDDAELRQALLDLEAAGVPRRLLKRRAALDPVTGTPTVREIGVAATVGNADAVLGPLSPPTIRPSTGPGEGCEGLSSSSSSTATTWSSGNVVEGRVVLDGQKHFFMETQAALAVPDEDGRIKVWSGTQGAPFTQQMLGRVLGKPLHRVEVAVRRVGGAFGGKLFAHLGTALAAAVAAVKLGRPVMMHNERLDDMAMMGGREPMTALYRASFESDGAVSALSLYFDLDGGNDAKMCAGDLSMASQWSDGCYYVPNFKVNGRVHYSPRPGNTSMRAPGNLQSIAVREMVNAHVAHALGVPLDVVQERNMYTVGQTTPFGDEIGSATFNWTVPTLWARIKEAVAFDARSRAVAAFNSANRFRKRGLALMPTKYGMGPADYRVGALINVYAADGTVEVFHSGSEIGQGINTKVAQAVAYGLGVPLGQVVVGDNSTSHVPNGTLTGGSGTSETCVGAALDACATLMDRLAPYLEESGGDWSGAVSAANDDSVLLSVTGMWKDSTEYSGSFEYATQGCAFSEVEIDCLTGEAQILRCDLHMDLGRSLNPAVDLGQLQGGFVMSLGYFLTEEVVYTDEEVQLNLGTFNQKIPSAYDIPEVFNVSLLPNTPNPTGVLSSKASGEPPMALAGSTFLAIRQAIEACRCDAGRTNYVQLPVPLSVQAIQQACLTDRLGELPL</sequence>
<dbReference type="FunFam" id="3.30.365.10:FF:000001">
    <property type="entry name" value="Xanthine dehydrogenase oxidase"/>
    <property type="match status" value="1"/>
</dbReference>
<dbReference type="PROSITE" id="PS51387">
    <property type="entry name" value="FAD_PCMH"/>
    <property type="match status" value="1"/>
</dbReference>
<dbReference type="GO" id="GO:0016491">
    <property type="term" value="F:oxidoreductase activity"/>
    <property type="evidence" value="ECO:0007669"/>
    <property type="project" value="UniProtKB-KW"/>
</dbReference>
<feature type="compositionally biased region" description="Low complexity" evidence="7">
    <location>
        <begin position="519"/>
        <end position="529"/>
    </location>
</feature>
<dbReference type="InterPro" id="IPR000674">
    <property type="entry name" value="Ald_Oxase/Xan_DH_a/b"/>
</dbReference>